<dbReference type="Proteomes" id="UP000800092">
    <property type="component" value="Unassembled WGS sequence"/>
</dbReference>
<evidence type="ECO:0000256" key="8">
    <source>
        <dbReference type="ARBA" id="ARBA00023211"/>
    </source>
</evidence>
<keyword evidence="6" id="KW-0320">Glycogen biosynthesis</keyword>
<feature type="compositionally biased region" description="Basic and acidic residues" evidence="14">
    <location>
        <begin position="409"/>
        <end position="429"/>
    </location>
</feature>
<proteinExistence type="inferred from homology"/>
<feature type="region of interest" description="Disordered" evidence="14">
    <location>
        <begin position="292"/>
        <end position="314"/>
    </location>
</feature>
<dbReference type="Gene3D" id="3.90.550.10">
    <property type="entry name" value="Spore Coat Polysaccharide Biosynthesis Protein SpsA, Chain A"/>
    <property type="match status" value="1"/>
</dbReference>
<dbReference type="InterPro" id="IPR050587">
    <property type="entry name" value="GNT1/Glycosyltrans_8"/>
</dbReference>
<feature type="region of interest" description="Disordered" evidence="14">
    <location>
        <begin position="373"/>
        <end position="485"/>
    </location>
</feature>
<dbReference type="CDD" id="cd02537">
    <property type="entry name" value="GT8_Glycogenin"/>
    <property type="match status" value="1"/>
</dbReference>
<comment type="similarity">
    <text evidence="9">Belongs to the glycosyltransferase 8 family. Glycogenin subfamily.</text>
</comment>
<gene>
    <name evidence="15" type="ORF">EV356DRAFT_507933</name>
</gene>
<evidence type="ECO:0000256" key="3">
    <source>
        <dbReference type="ARBA" id="ARBA00022490"/>
    </source>
</evidence>
<keyword evidence="4 15" id="KW-0808">Transferase</keyword>
<keyword evidence="16" id="KW-1185">Reference proteome</keyword>
<organism evidence="15 16">
    <name type="scientific">Viridothelium virens</name>
    <name type="common">Speckled blister lichen</name>
    <name type="synonym">Trypethelium virens</name>
    <dbReference type="NCBI Taxonomy" id="1048519"/>
    <lineage>
        <taxon>Eukaryota</taxon>
        <taxon>Fungi</taxon>
        <taxon>Dikarya</taxon>
        <taxon>Ascomycota</taxon>
        <taxon>Pezizomycotina</taxon>
        <taxon>Dothideomycetes</taxon>
        <taxon>Dothideomycetes incertae sedis</taxon>
        <taxon>Trypetheliales</taxon>
        <taxon>Trypetheliaceae</taxon>
        <taxon>Viridothelium</taxon>
    </lineage>
</organism>
<evidence type="ECO:0000256" key="5">
    <source>
        <dbReference type="ARBA" id="ARBA00022723"/>
    </source>
</evidence>
<feature type="region of interest" description="Disordered" evidence="14">
    <location>
        <begin position="500"/>
        <end position="591"/>
    </location>
</feature>
<evidence type="ECO:0000256" key="6">
    <source>
        <dbReference type="ARBA" id="ARBA00023056"/>
    </source>
</evidence>
<name>A0A6A6GYU2_VIRVR</name>
<comment type="catalytic activity">
    <reaction evidence="11">
        <text>[1,4-alpha-D-glucosyl](n)-L-tyrosyl-[glycogenin] + UDP-alpha-D-glucose = [1,4-alpha-D-glucosyl](n+1)-L-tyrosyl-[glycogenin] + UDP + H(+)</text>
        <dbReference type="Rhea" id="RHEA:56560"/>
        <dbReference type="Rhea" id="RHEA-COMP:14606"/>
        <dbReference type="Rhea" id="RHEA-COMP:14607"/>
        <dbReference type="ChEBI" id="CHEBI:15378"/>
        <dbReference type="ChEBI" id="CHEBI:58223"/>
        <dbReference type="ChEBI" id="CHEBI:58885"/>
        <dbReference type="ChEBI" id="CHEBI:140574"/>
        <dbReference type="EC" id="2.4.1.186"/>
    </reaction>
</comment>
<evidence type="ECO:0000256" key="2">
    <source>
        <dbReference type="ARBA" id="ARBA00004496"/>
    </source>
</evidence>
<dbReference type="GO" id="GO:0008466">
    <property type="term" value="F:glycogenin glucosyltransferase activity"/>
    <property type="evidence" value="ECO:0007669"/>
    <property type="project" value="UniProtKB-EC"/>
</dbReference>
<evidence type="ECO:0000256" key="14">
    <source>
        <dbReference type="SAM" id="MobiDB-lite"/>
    </source>
</evidence>
<feature type="compositionally biased region" description="Low complexity" evidence="14">
    <location>
        <begin position="514"/>
        <end position="558"/>
    </location>
</feature>
<evidence type="ECO:0000256" key="9">
    <source>
        <dbReference type="ARBA" id="ARBA00038162"/>
    </source>
</evidence>
<dbReference type="EMBL" id="ML991833">
    <property type="protein sequence ID" value="KAF2230976.1"/>
    <property type="molecule type" value="Genomic_DNA"/>
</dbReference>
<evidence type="ECO:0000313" key="15">
    <source>
        <dbReference type="EMBL" id="KAF2230976.1"/>
    </source>
</evidence>
<evidence type="ECO:0000256" key="13">
    <source>
        <dbReference type="ARBA" id="ARBA00057883"/>
    </source>
</evidence>
<dbReference type="SUPFAM" id="SSF53448">
    <property type="entry name" value="Nucleotide-diphospho-sugar transferases"/>
    <property type="match status" value="1"/>
</dbReference>
<evidence type="ECO:0000313" key="16">
    <source>
        <dbReference type="Proteomes" id="UP000800092"/>
    </source>
</evidence>
<dbReference type="EC" id="2.4.1.186" evidence="10"/>
<keyword evidence="5" id="KW-0479">Metal-binding</keyword>
<evidence type="ECO:0000256" key="12">
    <source>
        <dbReference type="ARBA" id="ARBA00052293"/>
    </source>
</evidence>
<evidence type="ECO:0000256" key="10">
    <source>
        <dbReference type="ARBA" id="ARBA00038934"/>
    </source>
</evidence>
<comment type="function">
    <text evidence="13">Self-glucosylating initiator of glycogen synthesis. It catalyzes the formation of a short alpha (1,4)-glucosyl chain covalently attached via a glucose 1-O-tyrosyl linkage to internal tyrosine residues and these chains act as primers for the elongation reaction catalyzed by glycogen synthase.</text>
</comment>
<comment type="catalytic activity">
    <reaction evidence="12">
        <text>L-tyrosyl-[glycogenin] + UDP-alpha-D-glucose = alpha-D-glucosyl-L-tyrosyl-[glycogenin] + UDP + H(+)</text>
        <dbReference type="Rhea" id="RHEA:23360"/>
        <dbReference type="Rhea" id="RHEA-COMP:14604"/>
        <dbReference type="Rhea" id="RHEA-COMP:14605"/>
        <dbReference type="ChEBI" id="CHEBI:15378"/>
        <dbReference type="ChEBI" id="CHEBI:46858"/>
        <dbReference type="ChEBI" id="CHEBI:58223"/>
        <dbReference type="ChEBI" id="CHEBI:58885"/>
        <dbReference type="ChEBI" id="CHEBI:140573"/>
        <dbReference type="EC" id="2.4.1.186"/>
    </reaction>
</comment>
<dbReference type="AlphaFoldDB" id="A0A6A6GYU2"/>
<comment type="subcellular location">
    <subcellularLocation>
        <location evidence="2">Cytoplasm</location>
    </subcellularLocation>
</comment>
<keyword evidence="3" id="KW-0963">Cytoplasm</keyword>
<evidence type="ECO:0000256" key="7">
    <source>
        <dbReference type="ARBA" id="ARBA00023180"/>
    </source>
</evidence>
<accession>A0A6A6GYU2</accession>
<dbReference type="PANTHER" id="PTHR11183">
    <property type="entry name" value="GLYCOGENIN SUBFAMILY MEMBER"/>
    <property type="match status" value="1"/>
</dbReference>
<dbReference type="GO" id="GO:0005737">
    <property type="term" value="C:cytoplasm"/>
    <property type="evidence" value="ECO:0007669"/>
    <property type="project" value="UniProtKB-SubCell"/>
</dbReference>
<feature type="region of interest" description="Disordered" evidence="14">
    <location>
        <begin position="697"/>
        <end position="755"/>
    </location>
</feature>
<evidence type="ECO:0000256" key="11">
    <source>
        <dbReference type="ARBA" id="ARBA00050886"/>
    </source>
</evidence>
<dbReference type="GO" id="GO:0046872">
    <property type="term" value="F:metal ion binding"/>
    <property type="evidence" value="ECO:0007669"/>
    <property type="project" value="UniProtKB-KW"/>
</dbReference>
<keyword evidence="7" id="KW-0325">Glycoprotein</keyword>
<comment type="cofactor">
    <cofactor evidence="1">
        <name>Mn(2+)</name>
        <dbReference type="ChEBI" id="CHEBI:29035"/>
    </cofactor>
</comment>
<reference evidence="15" key="1">
    <citation type="journal article" date="2020" name="Stud. Mycol.">
        <title>101 Dothideomycetes genomes: a test case for predicting lifestyles and emergence of pathogens.</title>
        <authorList>
            <person name="Haridas S."/>
            <person name="Albert R."/>
            <person name="Binder M."/>
            <person name="Bloem J."/>
            <person name="Labutti K."/>
            <person name="Salamov A."/>
            <person name="Andreopoulos B."/>
            <person name="Baker S."/>
            <person name="Barry K."/>
            <person name="Bills G."/>
            <person name="Bluhm B."/>
            <person name="Cannon C."/>
            <person name="Castanera R."/>
            <person name="Culley D."/>
            <person name="Daum C."/>
            <person name="Ezra D."/>
            <person name="Gonzalez J."/>
            <person name="Henrissat B."/>
            <person name="Kuo A."/>
            <person name="Liang C."/>
            <person name="Lipzen A."/>
            <person name="Lutzoni F."/>
            <person name="Magnuson J."/>
            <person name="Mondo S."/>
            <person name="Nolan M."/>
            <person name="Ohm R."/>
            <person name="Pangilinan J."/>
            <person name="Park H.-J."/>
            <person name="Ramirez L."/>
            <person name="Alfaro M."/>
            <person name="Sun H."/>
            <person name="Tritt A."/>
            <person name="Yoshinaga Y."/>
            <person name="Zwiers L.-H."/>
            <person name="Turgeon B."/>
            <person name="Goodwin S."/>
            <person name="Spatafora J."/>
            <person name="Crous P."/>
            <person name="Grigoriev I."/>
        </authorList>
    </citation>
    <scope>NUCLEOTIDE SEQUENCE</scope>
    <source>
        <strain evidence="15">Tuck. ex Michener</strain>
    </source>
</reference>
<dbReference type="InterPro" id="IPR029044">
    <property type="entry name" value="Nucleotide-diphossugar_trans"/>
</dbReference>
<protein>
    <recommendedName>
        <fullName evidence="10">glycogenin glucosyltransferase</fullName>
        <ecNumber evidence="10">2.4.1.186</ecNumber>
    </recommendedName>
</protein>
<dbReference type="OrthoDB" id="2014201at2759"/>
<dbReference type="FunFam" id="3.90.550.10:FF:000092">
    <property type="entry name" value="Glycogenin 2"/>
    <property type="match status" value="1"/>
</dbReference>
<dbReference type="Pfam" id="PF01501">
    <property type="entry name" value="Glyco_transf_8"/>
    <property type="match status" value="1"/>
</dbReference>
<evidence type="ECO:0000256" key="4">
    <source>
        <dbReference type="ARBA" id="ARBA00022679"/>
    </source>
</evidence>
<keyword evidence="8" id="KW-0464">Manganese</keyword>
<dbReference type="GO" id="GO:0005978">
    <property type="term" value="P:glycogen biosynthetic process"/>
    <property type="evidence" value="ECO:0007669"/>
    <property type="project" value="UniProtKB-KW"/>
</dbReference>
<evidence type="ECO:0000256" key="1">
    <source>
        <dbReference type="ARBA" id="ARBA00001936"/>
    </source>
</evidence>
<dbReference type="InterPro" id="IPR002495">
    <property type="entry name" value="Glyco_trans_8"/>
</dbReference>
<sequence length="755" mass="82133">MASLQEDAYCTLLMSDEYLPGAAVLAHSLRDAGTQKKLAVLVTLDSLSADTLTELKSLYDHVIPVNKIANPTPANLYLMGRGDLSFAFTKLSLWRQHRFRKLIYLDADIVVLRAPDELFDLDTSFAAVPDVGWPDAFNTGVMVLKPDMGEYLALQTMASTGDSFDGADQGLLNQYYQHRDWHRLSFRYNCTPNAQYQWEPAYRYFKSNISMVHFIGKSKPWFQGRQNTKTGPGTYNELLARWWAVYDRHYKAPTLPYNPNRSSTYLRIVQSHVVGEATSVDHGYPALVAQQSAVGESEPEAPITTTEQPFTDPGERVENIQQGAEQPVPTVEQRRFSAPYSEWDATRMPPPTASKPEAANFPAQTYAFNESNELFQPPRSYPEPPKDMWYQVPREPPSPAAKPRAIFPWEERSENVRPTRVFSEDKIPDPEPTPPMTAGSEAEEPSQPLTPSTDLPSDPASSIPDEPFASFSPKNVNAWDNHPGIDSYTRAFETAIFRRRGGGAAIPKPTDILATTTTAADPSSPPSSSLNPSNPTTTTTSPSSTTTTHPVHSPTPTRSPHRRESLILTDFPSATERPSLPVTPMPIRRPTFWGTERDAQGLLPGAEGVPDQADWDPEEQLENLRRLSLVTAEEAARRLSGNGGGLGVGGERGREMGREMPRRGLVGSSALPGEGAAVGVGEMGAVGRGGGRGGIEKIVVPPLSGGGSPHGLTASSSAVGPNFGSVDFGGIDGGATRPNDEDVEPGALSEGVETQ</sequence>